<dbReference type="PANTHER" id="PTHR45339:SF1">
    <property type="entry name" value="HYBRID SIGNAL TRANSDUCTION HISTIDINE KINASE J"/>
    <property type="match status" value="1"/>
</dbReference>
<feature type="domain" description="Response regulatory" evidence="11">
    <location>
        <begin position="525"/>
        <end position="646"/>
    </location>
</feature>
<keyword evidence="5" id="KW-0808">Transferase</keyword>
<dbReference type="PROSITE" id="PS50110">
    <property type="entry name" value="RESPONSE_REGULATORY"/>
    <property type="match status" value="1"/>
</dbReference>
<dbReference type="SUPFAM" id="SSF47384">
    <property type="entry name" value="Homodimeric domain of signal transducing histidine kinase"/>
    <property type="match status" value="1"/>
</dbReference>
<evidence type="ECO:0000256" key="6">
    <source>
        <dbReference type="ARBA" id="ARBA00022777"/>
    </source>
</evidence>
<dbReference type="PROSITE" id="PS50885">
    <property type="entry name" value="HAMP"/>
    <property type="match status" value="1"/>
</dbReference>
<evidence type="ECO:0000256" key="7">
    <source>
        <dbReference type="ARBA" id="ARBA00023012"/>
    </source>
</evidence>
<evidence type="ECO:0000313" key="13">
    <source>
        <dbReference type="EMBL" id="MFC5543752.1"/>
    </source>
</evidence>
<keyword evidence="9" id="KW-0472">Membrane</keyword>
<evidence type="ECO:0000313" key="14">
    <source>
        <dbReference type="Proteomes" id="UP001596055"/>
    </source>
</evidence>
<accession>A0ABW0RI48</accession>
<dbReference type="SMART" id="SM00448">
    <property type="entry name" value="REC"/>
    <property type="match status" value="1"/>
</dbReference>
<dbReference type="PANTHER" id="PTHR45339">
    <property type="entry name" value="HYBRID SIGNAL TRANSDUCTION HISTIDINE KINASE J"/>
    <property type="match status" value="1"/>
</dbReference>
<dbReference type="InterPro" id="IPR005467">
    <property type="entry name" value="His_kinase_dom"/>
</dbReference>
<dbReference type="Gene3D" id="3.40.50.2300">
    <property type="match status" value="1"/>
</dbReference>
<dbReference type="InterPro" id="IPR003660">
    <property type="entry name" value="HAMP_dom"/>
</dbReference>
<dbReference type="InterPro" id="IPR003594">
    <property type="entry name" value="HATPase_dom"/>
</dbReference>
<evidence type="ECO:0000256" key="2">
    <source>
        <dbReference type="ARBA" id="ARBA00004370"/>
    </source>
</evidence>
<dbReference type="CDD" id="cd16922">
    <property type="entry name" value="HATPase_EvgS-ArcB-TorS-like"/>
    <property type="match status" value="1"/>
</dbReference>
<proteinExistence type="predicted"/>
<dbReference type="InterPro" id="IPR003661">
    <property type="entry name" value="HisK_dim/P_dom"/>
</dbReference>
<comment type="caution">
    <text evidence="13">The sequence shown here is derived from an EMBL/GenBank/DDBJ whole genome shotgun (WGS) entry which is preliminary data.</text>
</comment>
<dbReference type="InterPro" id="IPR001789">
    <property type="entry name" value="Sig_transdc_resp-reg_receiver"/>
</dbReference>
<feature type="transmembrane region" description="Helical" evidence="9">
    <location>
        <begin position="171"/>
        <end position="194"/>
    </location>
</feature>
<evidence type="ECO:0000259" key="12">
    <source>
        <dbReference type="PROSITE" id="PS50885"/>
    </source>
</evidence>
<dbReference type="EMBL" id="JBHSNL010000001">
    <property type="protein sequence ID" value="MFC5543752.1"/>
    <property type="molecule type" value="Genomic_DNA"/>
</dbReference>
<dbReference type="InterPro" id="IPR011006">
    <property type="entry name" value="CheY-like_superfamily"/>
</dbReference>
<dbReference type="InterPro" id="IPR036890">
    <property type="entry name" value="HATPase_C_sf"/>
</dbReference>
<evidence type="ECO:0000256" key="1">
    <source>
        <dbReference type="ARBA" id="ARBA00000085"/>
    </source>
</evidence>
<keyword evidence="6" id="KW-0418">Kinase</keyword>
<name>A0ABW0RI48_9GAMM</name>
<dbReference type="Gene3D" id="1.10.287.130">
    <property type="match status" value="1"/>
</dbReference>
<keyword evidence="9" id="KW-0812">Transmembrane</keyword>
<dbReference type="InterPro" id="IPR036097">
    <property type="entry name" value="HisK_dim/P_sf"/>
</dbReference>
<dbReference type="Pfam" id="PF00512">
    <property type="entry name" value="HisKA"/>
    <property type="match status" value="1"/>
</dbReference>
<dbReference type="CDD" id="cd17546">
    <property type="entry name" value="REC_hyHK_CKI1_RcsC-like"/>
    <property type="match status" value="1"/>
</dbReference>
<dbReference type="SMART" id="SM00388">
    <property type="entry name" value="HisKA"/>
    <property type="match status" value="1"/>
</dbReference>
<keyword evidence="13" id="KW-0547">Nucleotide-binding</keyword>
<keyword evidence="7" id="KW-0902">Two-component regulatory system</keyword>
<evidence type="ECO:0000259" key="11">
    <source>
        <dbReference type="PROSITE" id="PS50110"/>
    </source>
</evidence>
<dbReference type="Proteomes" id="UP001596055">
    <property type="component" value="Unassembled WGS sequence"/>
</dbReference>
<evidence type="ECO:0000256" key="3">
    <source>
        <dbReference type="ARBA" id="ARBA00012438"/>
    </source>
</evidence>
<comment type="catalytic activity">
    <reaction evidence="1">
        <text>ATP + protein L-histidine = ADP + protein N-phospho-L-histidine.</text>
        <dbReference type="EC" id="2.7.13.3"/>
    </reaction>
</comment>
<dbReference type="PRINTS" id="PR00344">
    <property type="entry name" value="BCTRLSENSOR"/>
</dbReference>
<feature type="modified residue" description="4-aspartylphosphate" evidence="8">
    <location>
        <position position="576"/>
    </location>
</feature>
<dbReference type="Gene3D" id="3.30.565.10">
    <property type="entry name" value="Histidine kinase-like ATPase, C-terminal domain"/>
    <property type="match status" value="1"/>
</dbReference>
<keyword evidence="14" id="KW-1185">Reference proteome</keyword>
<feature type="domain" description="HAMP" evidence="12">
    <location>
        <begin position="195"/>
        <end position="249"/>
    </location>
</feature>
<reference evidence="14" key="1">
    <citation type="journal article" date="2019" name="Int. J. Syst. Evol. Microbiol.">
        <title>The Global Catalogue of Microorganisms (GCM) 10K type strain sequencing project: providing services to taxonomists for standard genome sequencing and annotation.</title>
        <authorList>
            <consortium name="The Broad Institute Genomics Platform"/>
            <consortium name="The Broad Institute Genome Sequencing Center for Infectious Disease"/>
            <person name="Wu L."/>
            <person name="Ma J."/>
        </authorList>
    </citation>
    <scope>NUCLEOTIDE SEQUENCE [LARGE SCALE GENOMIC DNA]</scope>
    <source>
        <strain evidence="14">CGMCC 4.1799</strain>
    </source>
</reference>
<keyword evidence="9" id="KW-1133">Transmembrane helix</keyword>
<keyword evidence="13" id="KW-0067">ATP-binding</keyword>
<protein>
    <recommendedName>
        <fullName evidence="3">histidine kinase</fullName>
        <ecNumber evidence="3">2.7.13.3</ecNumber>
    </recommendedName>
</protein>
<keyword evidence="4 8" id="KW-0597">Phosphoprotein</keyword>
<evidence type="ECO:0000256" key="9">
    <source>
        <dbReference type="SAM" id="Phobius"/>
    </source>
</evidence>
<feature type="transmembrane region" description="Helical" evidence="9">
    <location>
        <begin position="15"/>
        <end position="34"/>
    </location>
</feature>
<evidence type="ECO:0000256" key="5">
    <source>
        <dbReference type="ARBA" id="ARBA00022679"/>
    </source>
</evidence>
<feature type="domain" description="Histidine kinase" evidence="10">
    <location>
        <begin position="278"/>
        <end position="501"/>
    </location>
</feature>
<organism evidence="13 14">
    <name type="scientific">Marinobacter koreensis</name>
    <dbReference type="NCBI Taxonomy" id="335974"/>
    <lineage>
        <taxon>Bacteria</taxon>
        <taxon>Pseudomonadati</taxon>
        <taxon>Pseudomonadota</taxon>
        <taxon>Gammaproteobacteria</taxon>
        <taxon>Pseudomonadales</taxon>
        <taxon>Marinobacteraceae</taxon>
        <taxon>Marinobacter</taxon>
    </lineage>
</organism>
<dbReference type="Pfam" id="PF02518">
    <property type="entry name" value="HATPase_c"/>
    <property type="match status" value="1"/>
</dbReference>
<sequence>MSKASTQSAPLSRKLLVLGALPAVVMFIVLMGFFTSARLDDARQNLTNTGQMLADSLAPALEYPVVSGNRSALEKLLTQSLKHSDADWVRVTDVLGEEVGLVTAPGASGPGAGRHFLTFKSEILQQPLQIGSNEANEWFELEYGFDTGALRVGTVEVAVSTRSLEAKRQDILWTSIAVGVALLLFTILLIRHFLGSILAPIHGLSARIGRLIDGDYRQSSISDHRNSLEIITLEEQLNTLSQHLDSLEAGRDQVLAASEAAREKAEMASHAKSEFLATMSHELRTPLNGVLGMVDLVQEESLTPRQRDYLQTARRSTEDLLTVISDILDYARMDSGSLVLDNREFDLRELITNCSASYRHTAEQQALVLNLTFYGKWPDRPIVNGDAARLRQILAGLLDNAIKFTGEGFINIQAGCFPLEDNCILLNCSVSDSGTGIPTERLHDIFNSFEQLETGSTRGYGGTGMGLALVQRLVELMGGHIQVETDFGKGSSFRFELPFELASPGETTPPQPPVRSREPVEGTAHALVVEDNAVNQRVASAMLSRLGFQTDTAENGKQAVAMVKQNHQGYDVILMDCQMPIMDGYEATRHIREWEQSNGQLGTPIIALTADVLPGTEATCLENGMNGYLAKPVRKEKLREVLSRWLPV</sequence>
<dbReference type="InterPro" id="IPR004358">
    <property type="entry name" value="Sig_transdc_His_kin-like_C"/>
</dbReference>
<dbReference type="CDD" id="cd00082">
    <property type="entry name" value="HisKA"/>
    <property type="match status" value="1"/>
</dbReference>
<dbReference type="Gene3D" id="6.10.340.10">
    <property type="match status" value="1"/>
</dbReference>
<comment type="subcellular location">
    <subcellularLocation>
        <location evidence="2">Membrane</location>
    </subcellularLocation>
</comment>
<dbReference type="GO" id="GO:0005524">
    <property type="term" value="F:ATP binding"/>
    <property type="evidence" value="ECO:0007669"/>
    <property type="project" value="UniProtKB-KW"/>
</dbReference>
<evidence type="ECO:0000256" key="4">
    <source>
        <dbReference type="ARBA" id="ARBA00022553"/>
    </source>
</evidence>
<dbReference type="PROSITE" id="PS50109">
    <property type="entry name" value="HIS_KIN"/>
    <property type="match status" value="1"/>
</dbReference>
<dbReference type="SMART" id="SM00387">
    <property type="entry name" value="HATPase_c"/>
    <property type="match status" value="1"/>
</dbReference>
<dbReference type="EC" id="2.7.13.3" evidence="3"/>
<evidence type="ECO:0000256" key="8">
    <source>
        <dbReference type="PROSITE-ProRule" id="PRU00169"/>
    </source>
</evidence>
<gene>
    <name evidence="13" type="ORF">ACFPQA_01690</name>
</gene>
<dbReference type="RefSeq" id="WP_248157652.1">
    <property type="nucleotide sequence ID" value="NZ_JAKZAJ010000003.1"/>
</dbReference>
<dbReference type="Pfam" id="PF00072">
    <property type="entry name" value="Response_reg"/>
    <property type="match status" value="1"/>
</dbReference>
<evidence type="ECO:0000259" key="10">
    <source>
        <dbReference type="PROSITE" id="PS50109"/>
    </source>
</evidence>
<dbReference type="SUPFAM" id="SSF52172">
    <property type="entry name" value="CheY-like"/>
    <property type="match status" value="1"/>
</dbReference>
<dbReference type="SUPFAM" id="SSF55874">
    <property type="entry name" value="ATPase domain of HSP90 chaperone/DNA topoisomerase II/histidine kinase"/>
    <property type="match status" value="1"/>
</dbReference>